<sequence length="236" mass="25259">MTIQQGFAIRRNGSCLAADIERDCGLKTFPFRACCPIAYECQNIYNSDCCPTGRNCTEELLAAPKQVCANSSWDLLDNGGYFCCESGSTGFNSNGKNLCASPGAFLPASVQLLRPIVTGATDSSSGNASASPTPTATIAGSIAGGIAGLMITGIAIWVILRWRQRQKARKTKEHEDPDICTKAQLDDTSRVHEAADDAKFSRAQVEELPALFPPVELPASSAPTELAAEHQDRMER</sequence>
<dbReference type="EMBL" id="MU006716">
    <property type="protein sequence ID" value="KAF2627560.1"/>
    <property type="molecule type" value="Genomic_DNA"/>
</dbReference>
<evidence type="ECO:0000313" key="1">
    <source>
        <dbReference type="EMBL" id="KAF2627560.1"/>
    </source>
</evidence>
<evidence type="ECO:0000313" key="2">
    <source>
        <dbReference type="Proteomes" id="UP000799754"/>
    </source>
</evidence>
<reference evidence="1" key="1">
    <citation type="journal article" date="2020" name="Stud. Mycol.">
        <title>101 Dothideomycetes genomes: a test case for predicting lifestyles and emergence of pathogens.</title>
        <authorList>
            <person name="Haridas S."/>
            <person name="Albert R."/>
            <person name="Binder M."/>
            <person name="Bloem J."/>
            <person name="Labutti K."/>
            <person name="Salamov A."/>
            <person name="Andreopoulos B."/>
            <person name="Baker S."/>
            <person name="Barry K."/>
            <person name="Bills G."/>
            <person name="Bluhm B."/>
            <person name="Cannon C."/>
            <person name="Castanera R."/>
            <person name="Culley D."/>
            <person name="Daum C."/>
            <person name="Ezra D."/>
            <person name="Gonzalez J."/>
            <person name="Henrissat B."/>
            <person name="Kuo A."/>
            <person name="Liang C."/>
            <person name="Lipzen A."/>
            <person name="Lutzoni F."/>
            <person name="Magnuson J."/>
            <person name="Mondo S."/>
            <person name="Nolan M."/>
            <person name="Ohm R."/>
            <person name="Pangilinan J."/>
            <person name="Park H.-J."/>
            <person name="Ramirez L."/>
            <person name="Alfaro M."/>
            <person name="Sun H."/>
            <person name="Tritt A."/>
            <person name="Yoshinaga Y."/>
            <person name="Zwiers L.-H."/>
            <person name="Turgeon B."/>
            <person name="Goodwin S."/>
            <person name="Spatafora J."/>
            <person name="Crous P."/>
            <person name="Grigoriev I."/>
        </authorList>
    </citation>
    <scope>NUCLEOTIDE SEQUENCE</scope>
    <source>
        <strain evidence="1">CBS 525.71</strain>
    </source>
</reference>
<protein>
    <submittedName>
        <fullName evidence="1">Uncharacterized protein</fullName>
    </submittedName>
</protein>
<accession>A0ACB6RZV0</accession>
<gene>
    <name evidence="1" type="ORF">BU25DRAFT_458457</name>
</gene>
<name>A0ACB6RZV0_9PLEO</name>
<organism evidence="1 2">
    <name type="scientific">Macroventuria anomochaeta</name>
    <dbReference type="NCBI Taxonomy" id="301207"/>
    <lineage>
        <taxon>Eukaryota</taxon>
        <taxon>Fungi</taxon>
        <taxon>Dikarya</taxon>
        <taxon>Ascomycota</taxon>
        <taxon>Pezizomycotina</taxon>
        <taxon>Dothideomycetes</taxon>
        <taxon>Pleosporomycetidae</taxon>
        <taxon>Pleosporales</taxon>
        <taxon>Pleosporineae</taxon>
        <taxon>Didymellaceae</taxon>
        <taxon>Macroventuria</taxon>
    </lineage>
</organism>
<keyword evidence="2" id="KW-1185">Reference proteome</keyword>
<proteinExistence type="predicted"/>
<comment type="caution">
    <text evidence="1">The sequence shown here is derived from an EMBL/GenBank/DDBJ whole genome shotgun (WGS) entry which is preliminary data.</text>
</comment>
<dbReference type="Proteomes" id="UP000799754">
    <property type="component" value="Unassembled WGS sequence"/>
</dbReference>